<dbReference type="Proteomes" id="UP000267289">
    <property type="component" value="Unassembled WGS sequence"/>
</dbReference>
<feature type="compositionally biased region" description="Polar residues" evidence="1">
    <location>
        <begin position="1"/>
        <end position="12"/>
    </location>
</feature>
<dbReference type="EMBL" id="UPHQ01000315">
    <property type="protein sequence ID" value="VBA46504.1"/>
    <property type="molecule type" value="Genomic_DNA"/>
</dbReference>
<organism evidence="2 3">
    <name type="scientific">Mycobacterium innocens</name>
    <dbReference type="NCBI Taxonomy" id="2341083"/>
    <lineage>
        <taxon>Bacteria</taxon>
        <taxon>Bacillati</taxon>
        <taxon>Actinomycetota</taxon>
        <taxon>Actinomycetes</taxon>
        <taxon>Mycobacteriales</taxon>
        <taxon>Mycobacteriaceae</taxon>
        <taxon>Mycobacterium</taxon>
    </lineage>
</organism>
<sequence length="74" mass="8321">MCSQPLRNTSADASGRFQSRRRRRPPEAQLTDLAVRNRLVVVVQHRGDHAKQRSSKDGPRSNAIVTEGDERRAA</sequence>
<accession>A0A498QM03</accession>
<name>A0A498QM03_9MYCO</name>
<keyword evidence="3" id="KW-1185">Reference proteome</keyword>
<evidence type="ECO:0000313" key="2">
    <source>
        <dbReference type="EMBL" id="VBA46504.1"/>
    </source>
</evidence>
<feature type="region of interest" description="Disordered" evidence="1">
    <location>
        <begin position="44"/>
        <end position="74"/>
    </location>
</feature>
<dbReference type="AlphaFoldDB" id="A0A498QM03"/>
<evidence type="ECO:0000313" key="3">
    <source>
        <dbReference type="Proteomes" id="UP000267289"/>
    </source>
</evidence>
<feature type="compositionally biased region" description="Basic and acidic residues" evidence="1">
    <location>
        <begin position="45"/>
        <end position="59"/>
    </location>
</feature>
<reference evidence="2 3" key="1">
    <citation type="submission" date="2018-09" db="EMBL/GenBank/DDBJ databases">
        <authorList>
            <person name="Tagini F."/>
        </authorList>
    </citation>
    <scope>NUCLEOTIDE SEQUENCE [LARGE SCALE GENOMIC DNA]</scope>
    <source>
        <strain evidence="2 3">MK13</strain>
    </source>
</reference>
<gene>
    <name evidence="2" type="ORF">LAUMK13_05679</name>
</gene>
<protein>
    <submittedName>
        <fullName evidence="2">Uncharacterized protein</fullName>
    </submittedName>
</protein>
<feature type="region of interest" description="Disordered" evidence="1">
    <location>
        <begin position="1"/>
        <end position="32"/>
    </location>
</feature>
<evidence type="ECO:0000256" key="1">
    <source>
        <dbReference type="SAM" id="MobiDB-lite"/>
    </source>
</evidence>
<proteinExistence type="predicted"/>